<dbReference type="InterPro" id="IPR032675">
    <property type="entry name" value="LRR_dom_sf"/>
</dbReference>
<reference evidence="1" key="1">
    <citation type="journal article" date="2021" name="Nat. Commun.">
        <title>Genetic determinants of endophytism in the Arabidopsis root mycobiome.</title>
        <authorList>
            <person name="Mesny F."/>
            <person name="Miyauchi S."/>
            <person name="Thiergart T."/>
            <person name="Pickel B."/>
            <person name="Atanasova L."/>
            <person name="Karlsson M."/>
            <person name="Huettel B."/>
            <person name="Barry K.W."/>
            <person name="Haridas S."/>
            <person name="Chen C."/>
            <person name="Bauer D."/>
            <person name="Andreopoulos W."/>
            <person name="Pangilinan J."/>
            <person name="LaButti K."/>
            <person name="Riley R."/>
            <person name="Lipzen A."/>
            <person name="Clum A."/>
            <person name="Drula E."/>
            <person name="Henrissat B."/>
            <person name="Kohler A."/>
            <person name="Grigoriev I.V."/>
            <person name="Martin F.M."/>
            <person name="Hacquard S."/>
        </authorList>
    </citation>
    <scope>NUCLEOTIDE SEQUENCE</scope>
    <source>
        <strain evidence="1">MPI-CAGE-CH-0230</strain>
    </source>
</reference>
<dbReference type="Gene3D" id="3.80.10.10">
    <property type="entry name" value="Ribonuclease Inhibitor"/>
    <property type="match status" value="1"/>
</dbReference>
<evidence type="ECO:0000313" key="2">
    <source>
        <dbReference type="Proteomes" id="UP000756346"/>
    </source>
</evidence>
<protein>
    <submittedName>
        <fullName evidence="1">Uncharacterized protein</fullName>
    </submittedName>
</protein>
<dbReference type="AlphaFoldDB" id="A0A9P8Y1A7"/>
<organism evidence="1 2">
    <name type="scientific">Microdochium trichocladiopsis</name>
    <dbReference type="NCBI Taxonomy" id="1682393"/>
    <lineage>
        <taxon>Eukaryota</taxon>
        <taxon>Fungi</taxon>
        <taxon>Dikarya</taxon>
        <taxon>Ascomycota</taxon>
        <taxon>Pezizomycotina</taxon>
        <taxon>Sordariomycetes</taxon>
        <taxon>Xylariomycetidae</taxon>
        <taxon>Xylariales</taxon>
        <taxon>Microdochiaceae</taxon>
        <taxon>Microdochium</taxon>
    </lineage>
</organism>
<dbReference type="Proteomes" id="UP000756346">
    <property type="component" value="Unassembled WGS sequence"/>
</dbReference>
<accession>A0A9P8Y1A7</accession>
<dbReference type="GeneID" id="70188801"/>
<gene>
    <name evidence="1" type="ORF">B0I36DRAFT_366207</name>
</gene>
<comment type="caution">
    <text evidence="1">The sequence shown here is derived from an EMBL/GenBank/DDBJ whole genome shotgun (WGS) entry which is preliminary data.</text>
</comment>
<sequence length="479" mass="53509">MPHIANHTKGLPGEILVRIFDCFTTHVELEERLHQASEVDSTPDYKTLSHITKASRQFSRLAQPALYQLLVLHERASCALLFRTLLSRPKIGHLVRGLSIHVYDDEFDPETDTVLRSHLKAFRGKQPGVRTPLPVPESADAQLAMFLAFLPQVETLDVMLDDKQGLSSDFLTILPYWRGVVEQYLDLRSGAGTKIPLQSAIHSHFPALRQVRLRHWRLLNKTPRLQYAAELLSLPTLESLHCHWTNLSLIPEQISQFAPEASPLALKDIFLENSSIDATSLECILSKCANIRSLTISWGEEQVSDFKLNYRQLGTILRKHCGTLETLVLNPTKSRPLHEAGDDACIGPLRALSKLRQLAIDSNALLGHSQYLGTNDQTLQDMLPASLEALHLSFPIGAVKTGEKALYQLLTSAGMSLPSLRQASVDDRNVRFRKDFEALGWARTGLREVGSEMPYHSGCFYPMLLRDRAPEATAASHGA</sequence>
<dbReference type="RefSeq" id="XP_046009892.1">
    <property type="nucleotide sequence ID" value="XM_046159255.1"/>
</dbReference>
<proteinExistence type="predicted"/>
<keyword evidence="2" id="KW-1185">Reference proteome</keyword>
<dbReference type="SUPFAM" id="SSF52047">
    <property type="entry name" value="RNI-like"/>
    <property type="match status" value="1"/>
</dbReference>
<name>A0A9P8Y1A7_9PEZI</name>
<evidence type="ECO:0000313" key="1">
    <source>
        <dbReference type="EMBL" id="KAH7026675.1"/>
    </source>
</evidence>
<dbReference type="EMBL" id="JAGTJQ010000008">
    <property type="protein sequence ID" value="KAH7026675.1"/>
    <property type="molecule type" value="Genomic_DNA"/>
</dbReference>
<dbReference type="OrthoDB" id="2520703at2759"/>